<feature type="coiled-coil region" evidence="1">
    <location>
        <begin position="7"/>
        <end position="63"/>
    </location>
</feature>
<organism evidence="2 3">
    <name type="scientific">[Roseibacterium] beibuensis</name>
    <dbReference type="NCBI Taxonomy" id="1193142"/>
    <lineage>
        <taxon>Bacteria</taxon>
        <taxon>Pseudomonadati</taxon>
        <taxon>Pseudomonadota</taxon>
        <taxon>Alphaproteobacteria</taxon>
        <taxon>Rhodobacterales</taxon>
        <taxon>Roseobacteraceae</taxon>
        <taxon>Roseicyclus</taxon>
    </lineage>
</organism>
<keyword evidence="3" id="KW-1185">Reference proteome</keyword>
<proteinExistence type="predicted"/>
<evidence type="ECO:0000256" key="1">
    <source>
        <dbReference type="SAM" id="Coils"/>
    </source>
</evidence>
<dbReference type="Proteomes" id="UP001499910">
    <property type="component" value="Unassembled WGS sequence"/>
</dbReference>
<sequence>MKQDEFVEKAKEQLDAWNAELKKMQAQAGEMQAKGQEHFKAQLEQMEEQRKVAQDHLDKIHKANVDAWKEMQSSFQDAWKAMEKGMTEARKKYTED</sequence>
<evidence type="ECO:0000313" key="3">
    <source>
        <dbReference type="Proteomes" id="UP001499910"/>
    </source>
</evidence>
<comment type="caution">
    <text evidence="2">The sequence shown here is derived from an EMBL/GenBank/DDBJ whole genome shotgun (WGS) entry which is preliminary data.</text>
</comment>
<name>A0ABP9KVI2_9RHOB</name>
<protein>
    <submittedName>
        <fullName evidence="2">Uncharacterized protein</fullName>
    </submittedName>
</protein>
<accession>A0ABP9KVI2</accession>
<reference evidence="3" key="1">
    <citation type="journal article" date="2019" name="Int. J. Syst. Evol. Microbiol.">
        <title>The Global Catalogue of Microorganisms (GCM) 10K type strain sequencing project: providing services to taxonomists for standard genome sequencing and annotation.</title>
        <authorList>
            <consortium name="The Broad Institute Genomics Platform"/>
            <consortium name="The Broad Institute Genome Sequencing Center for Infectious Disease"/>
            <person name="Wu L."/>
            <person name="Ma J."/>
        </authorList>
    </citation>
    <scope>NUCLEOTIDE SEQUENCE [LARGE SCALE GENOMIC DNA]</scope>
    <source>
        <strain evidence="3">JCM 18015</strain>
    </source>
</reference>
<dbReference type="EMBL" id="BAABHW010000001">
    <property type="protein sequence ID" value="GAA5065091.1"/>
    <property type="molecule type" value="Genomic_DNA"/>
</dbReference>
<keyword evidence="1" id="KW-0175">Coiled coil</keyword>
<dbReference type="RefSeq" id="WP_259547141.1">
    <property type="nucleotide sequence ID" value="NZ_BAABHW010000001.1"/>
</dbReference>
<evidence type="ECO:0000313" key="2">
    <source>
        <dbReference type="EMBL" id="GAA5065091.1"/>
    </source>
</evidence>
<gene>
    <name evidence="2" type="ORF">GCM10023209_02280</name>
</gene>